<dbReference type="PRINTS" id="PR00086">
    <property type="entry name" value="LLDHDRGNASE"/>
</dbReference>
<feature type="binding site" evidence="6 9">
    <location>
        <position position="97"/>
    </location>
    <ligand>
        <name>NAD(+)</name>
        <dbReference type="ChEBI" id="CHEBI:57540"/>
    </ligand>
</feature>
<feature type="domain" description="Lactate/malate dehydrogenase N-terminal" evidence="10">
    <location>
        <begin position="6"/>
        <end position="144"/>
    </location>
</feature>
<reference evidence="13" key="2">
    <citation type="journal article" date="2024" name="Nature">
        <title>Anoxygenic phototroph of the Chloroflexota uses a type I reaction centre.</title>
        <authorList>
            <person name="Tsuji J.M."/>
            <person name="Shaw N.A."/>
            <person name="Nagashima S."/>
            <person name="Venkiteswaran J.J."/>
            <person name="Schiff S.L."/>
            <person name="Watanabe T."/>
            <person name="Fukui M."/>
            <person name="Hanada S."/>
            <person name="Tank M."/>
            <person name="Neufeld J.D."/>
        </authorList>
    </citation>
    <scope>NUCLEOTIDE SEQUENCE</scope>
    <source>
        <strain evidence="13">L227-S17</strain>
    </source>
</reference>
<evidence type="ECO:0000313" key="13">
    <source>
        <dbReference type="EMBL" id="WJW67150.1"/>
    </source>
</evidence>
<dbReference type="InterPro" id="IPR036291">
    <property type="entry name" value="NAD(P)-bd_dom_sf"/>
</dbReference>
<feature type="binding site" evidence="6 9">
    <location>
        <begin position="120"/>
        <end position="122"/>
    </location>
    <ligand>
        <name>NAD(+)</name>
        <dbReference type="ChEBI" id="CHEBI:57540"/>
    </ligand>
</feature>
<evidence type="ECO:0000256" key="7">
    <source>
        <dbReference type="PIRSR" id="PIRSR000102-1"/>
    </source>
</evidence>
<dbReference type="SUPFAM" id="SSF56327">
    <property type="entry name" value="LDH C-terminal domain-like"/>
    <property type="match status" value="1"/>
</dbReference>
<keyword evidence="2 6" id="KW-0816">Tricarboxylic acid cycle</keyword>
<dbReference type="EC" id="1.1.1.37" evidence="6"/>
<evidence type="ECO:0000256" key="9">
    <source>
        <dbReference type="PIRSR" id="PIRSR000102-3"/>
    </source>
</evidence>
<feature type="active site" description="Proton acceptor" evidence="6 7">
    <location>
        <position position="177"/>
    </location>
</feature>
<dbReference type="InterPro" id="IPR022383">
    <property type="entry name" value="Lactate/malate_DH_C"/>
</dbReference>
<dbReference type="EMBL" id="JACATZ010000001">
    <property type="protein sequence ID" value="NWJ45274.1"/>
    <property type="molecule type" value="Genomic_DNA"/>
</dbReference>
<dbReference type="HAMAP" id="MF_00487">
    <property type="entry name" value="Malate_dehydrog_3"/>
    <property type="match status" value="1"/>
</dbReference>
<dbReference type="PANTHER" id="PTHR43128">
    <property type="entry name" value="L-2-HYDROXYCARBOXYLATE DEHYDROGENASE (NAD(P)(+))"/>
    <property type="match status" value="1"/>
</dbReference>
<organism evidence="12 14">
    <name type="scientific">Candidatus Chlorohelix allophototropha</name>
    <dbReference type="NCBI Taxonomy" id="3003348"/>
    <lineage>
        <taxon>Bacteria</taxon>
        <taxon>Bacillati</taxon>
        <taxon>Chloroflexota</taxon>
        <taxon>Chloroflexia</taxon>
        <taxon>Candidatus Chloroheliales</taxon>
        <taxon>Candidatus Chloroheliaceae</taxon>
        <taxon>Candidatus Chlorohelix</taxon>
    </lineage>
</organism>
<reference evidence="12 14" key="1">
    <citation type="submission" date="2020-06" db="EMBL/GenBank/DDBJ databases">
        <title>Anoxygenic phototrophic Chloroflexota member uses a Type I reaction center.</title>
        <authorList>
            <person name="Tsuji J.M."/>
            <person name="Shaw N.A."/>
            <person name="Nagashima S."/>
            <person name="Venkiteswaran J."/>
            <person name="Schiff S.L."/>
            <person name="Hanada S."/>
            <person name="Tank M."/>
            <person name="Neufeld J.D."/>
        </authorList>
    </citation>
    <scope>NUCLEOTIDE SEQUENCE [LARGE SCALE GENOMIC DNA]</scope>
    <source>
        <strain evidence="12">L227-S17</strain>
    </source>
</reference>
<dbReference type="GO" id="GO:0004459">
    <property type="term" value="F:L-lactate dehydrogenase (NAD+) activity"/>
    <property type="evidence" value="ECO:0007669"/>
    <property type="project" value="UniProtKB-EC"/>
</dbReference>
<dbReference type="GO" id="GO:0030060">
    <property type="term" value="F:L-malate dehydrogenase (NAD+) activity"/>
    <property type="evidence" value="ECO:0007669"/>
    <property type="project" value="UniProtKB-UniRule"/>
</dbReference>
<evidence type="ECO:0000259" key="11">
    <source>
        <dbReference type="Pfam" id="PF02866"/>
    </source>
</evidence>
<comment type="similarity">
    <text evidence="6">Belongs to the LDH/MDH superfamily. MDH type 3 family.</text>
</comment>
<keyword evidence="3 6" id="KW-0560">Oxidoreductase</keyword>
<dbReference type="NCBIfam" id="TIGR01763">
    <property type="entry name" value="MalateDH_bact"/>
    <property type="match status" value="1"/>
</dbReference>
<dbReference type="GO" id="GO:0006089">
    <property type="term" value="P:lactate metabolic process"/>
    <property type="evidence" value="ECO:0007669"/>
    <property type="project" value="TreeGrafter"/>
</dbReference>
<dbReference type="EMBL" id="CP128399">
    <property type="protein sequence ID" value="WJW67150.1"/>
    <property type="molecule type" value="Genomic_DNA"/>
</dbReference>
<keyword evidence="4 6" id="KW-0520">NAD</keyword>
<comment type="catalytic activity">
    <reaction evidence="6">
        <text>(S)-malate + NAD(+) = oxaloacetate + NADH + H(+)</text>
        <dbReference type="Rhea" id="RHEA:21432"/>
        <dbReference type="ChEBI" id="CHEBI:15378"/>
        <dbReference type="ChEBI" id="CHEBI:15589"/>
        <dbReference type="ChEBI" id="CHEBI:16452"/>
        <dbReference type="ChEBI" id="CHEBI:57540"/>
        <dbReference type="ChEBI" id="CHEBI:57945"/>
        <dbReference type="EC" id="1.1.1.37"/>
    </reaction>
</comment>
<dbReference type="Pfam" id="PF00056">
    <property type="entry name" value="Ldh_1_N"/>
    <property type="match status" value="1"/>
</dbReference>
<evidence type="ECO:0000256" key="2">
    <source>
        <dbReference type="ARBA" id="ARBA00022532"/>
    </source>
</evidence>
<feature type="binding site" evidence="6 9">
    <location>
        <begin position="11"/>
        <end position="16"/>
    </location>
    <ligand>
        <name>NAD(+)</name>
        <dbReference type="ChEBI" id="CHEBI:57540"/>
    </ligand>
</feature>
<evidence type="ECO:0000256" key="8">
    <source>
        <dbReference type="PIRSR" id="PIRSR000102-2"/>
    </source>
</evidence>
<evidence type="ECO:0000313" key="12">
    <source>
        <dbReference type="EMBL" id="NWJ45274.1"/>
    </source>
</evidence>
<dbReference type="FunFam" id="3.90.110.10:FF:000004">
    <property type="entry name" value="Malate dehydrogenase"/>
    <property type="match status" value="1"/>
</dbReference>
<dbReference type="InterPro" id="IPR001236">
    <property type="entry name" value="Lactate/malate_DH_N"/>
</dbReference>
<sequence length="317" mass="33480">MGARKKVTVIGAGNVGATTAQRLAERDFYDVVMVDIIEGLPQGKALDLRESGPVEGYDSLVIGTNSYEETANSDVVVITSGIARKPGMSRDDLINTNAGIVRQVTESVAKYSPNCIIIVVSNPLDAMTQLAWKASGFPKNRVMGMAGVLDSARFKHFIAEALDVSVEDVNAFVLGGHGDTMVPLPRYSTVAGIPITELLPEEKVKAICERTANGGAEVVALLKTGSAYYAPASSAAAMVDSILLDKKRIMPTATLLEGEYGISGLFVGVPCKLGINGIEQIIEITLTAEEDAALKKSAAAVNELVEVIRLKVTDIGL</sequence>
<proteinExistence type="inferred from homology"/>
<dbReference type="Pfam" id="PF02866">
    <property type="entry name" value="Ldh_1_C"/>
    <property type="match status" value="1"/>
</dbReference>
<evidence type="ECO:0000256" key="1">
    <source>
        <dbReference type="ARBA" id="ARBA00006054"/>
    </source>
</evidence>
<feature type="binding site" evidence="6 8">
    <location>
        <position position="153"/>
    </location>
    <ligand>
        <name>substrate</name>
    </ligand>
</feature>
<comment type="function">
    <text evidence="6">Catalyzes the reversible oxidation of malate to oxaloacetate.</text>
</comment>
<dbReference type="GO" id="GO:0006099">
    <property type="term" value="P:tricarboxylic acid cycle"/>
    <property type="evidence" value="ECO:0007669"/>
    <property type="project" value="UniProtKB-UniRule"/>
</dbReference>
<feature type="binding site" evidence="6 8">
    <location>
        <position position="90"/>
    </location>
    <ligand>
        <name>substrate</name>
    </ligand>
</feature>
<dbReference type="InterPro" id="IPR011275">
    <property type="entry name" value="Malate_DH_type3"/>
</dbReference>
<evidence type="ECO:0000256" key="6">
    <source>
        <dbReference type="HAMAP-Rule" id="MF_00487"/>
    </source>
</evidence>
<comment type="similarity">
    <text evidence="1">Belongs to the LDH/MDH superfamily. LDH family.</text>
</comment>
<evidence type="ECO:0000256" key="3">
    <source>
        <dbReference type="ARBA" id="ARBA00023002"/>
    </source>
</evidence>
<dbReference type="Gene3D" id="3.90.110.10">
    <property type="entry name" value="Lactate dehydrogenase/glycoside hydrolase, family 4, C-terminal"/>
    <property type="match status" value="1"/>
</dbReference>
<dbReference type="InterPro" id="IPR015955">
    <property type="entry name" value="Lactate_DH/Glyco_Ohase_4_C"/>
</dbReference>
<accession>A0A8T7LTD3</accession>
<evidence type="ECO:0000313" key="14">
    <source>
        <dbReference type="Proteomes" id="UP000521676"/>
    </source>
</evidence>
<keyword evidence="15" id="KW-1185">Reference proteome</keyword>
<feature type="binding site" evidence="6 9">
    <location>
        <position position="35"/>
    </location>
    <ligand>
        <name>NAD(+)</name>
        <dbReference type="ChEBI" id="CHEBI:57540"/>
    </ligand>
</feature>
<dbReference type="FunFam" id="3.40.50.720:FF:000018">
    <property type="entry name" value="Malate dehydrogenase"/>
    <property type="match status" value="1"/>
</dbReference>
<dbReference type="CDD" id="cd01339">
    <property type="entry name" value="LDH-like_MDH"/>
    <property type="match status" value="1"/>
</dbReference>
<feature type="binding site" evidence="6 8">
    <location>
        <position position="122"/>
    </location>
    <ligand>
        <name>substrate</name>
    </ligand>
</feature>
<dbReference type="PIRSF" id="PIRSF000102">
    <property type="entry name" value="Lac_mal_DH"/>
    <property type="match status" value="1"/>
</dbReference>
<feature type="binding site" evidence="6 8">
    <location>
        <position position="84"/>
    </location>
    <ligand>
        <name>substrate</name>
    </ligand>
</feature>
<name>A0A8T7LTD3_9CHLR</name>
<dbReference type="Proteomes" id="UP000521676">
    <property type="component" value="Unassembled WGS sequence"/>
</dbReference>
<dbReference type="AlphaFoldDB" id="A0A8T7LTD3"/>
<dbReference type="RefSeq" id="WP_341469047.1">
    <property type="nucleotide sequence ID" value="NZ_CP128399.1"/>
</dbReference>
<evidence type="ECO:0000256" key="4">
    <source>
        <dbReference type="ARBA" id="ARBA00023027"/>
    </source>
</evidence>
<dbReference type="SUPFAM" id="SSF51735">
    <property type="entry name" value="NAD(P)-binding Rossmann-fold domains"/>
    <property type="match status" value="1"/>
</dbReference>
<evidence type="ECO:0000259" key="10">
    <source>
        <dbReference type="Pfam" id="PF00056"/>
    </source>
</evidence>
<dbReference type="InterPro" id="IPR001557">
    <property type="entry name" value="L-lactate/malate_DH"/>
</dbReference>
<evidence type="ECO:0000256" key="5">
    <source>
        <dbReference type="ARBA" id="ARBA00049258"/>
    </source>
</evidence>
<gene>
    <name evidence="6 12" type="primary">mdh</name>
    <name evidence="12" type="ORF">HXX08_05280</name>
    <name evidence="13" type="ORF">OZ401_000405</name>
</gene>
<comment type="catalytic activity">
    <reaction evidence="5">
        <text>(S)-lactate + NAD(+) = pyruvate + NADH + H(+)</text>
        <dbReference type="Rhea" id="RHEA:23444"/>
        <dbReference type="ChEBI" id="CHEBI:15361"/>
        <dbReference type="ChEBI" id="CHEBI:15378"/>
        <dbReference type="ChEBI" id="CHEBI:16651"/>
        <dbReference type="ChEBI" id="CHEBI:57540"/>
        <dbReference type="ChEBI" id="CHEBI:57945"/>
        <dbReference type="EC" id="1.1.1.27"/>
    </reaction>
</comment>
<evidence type="ECO:0000313" key="15">
    <source>
        <dbReference type="Proteomes" id="UP001431572"/>
    </source>
</evidence>
<dbReference type="Proteomes" id="UP001431572">
    <property type="component" value="Chromosome 1"/>
</dbReference>
<protein>
    <recommendedName>
        <fullName evidence="6">Malate dehydrogenase</fullName>
        <ecNumber evidence="6">1.1.1.37</ecNumber>
    </recommendedName>
</protein>
<dbReference type="NCBIfam" id="NF004863">
    <property type="entry name" value="PRK06223.1"/>
    <property type="match status" value="1"/>
</dbReference>
<dbReference type="Gene3D" id="3.40.50.720">
    <property type="entry name" value="NAD(P)-binding Rossmann-like Domain"/>
    <property type="match status" value="1"/>
</dbReference>
<dbReference type="PANTHER" id="PTHR43128:SF16">
    <property type="entry name" value="L-LACTATE DEHYDROGENASE"/>
    <property type="match status" value="1"/>
</dbReference>
<feature type="domain" description="Lactate/malate dehydrogenase C-terminal" evidence="11">
    <location>
        <begin position="149"/>
        <end position="302"/>
    </location>
</feature>